<comment type="caution">
    <text evidence="2">The sequence shown here is derived from an EMBL/GenBank/DDBJ whole genome shotgun (WGS) entry which is preliminary data.</text>
</comment>
<protein>
    <recommendedName>
        <fullName evidence="1">Amidase domain-containing protein</fullName>
    </recommendedName>
</protein>
<dbReference type="EMBL" id="JASSZA010000007">
    <property type="protein sequence ID" value="KAK2106672.1"/>
    <property type="molecule type" value="Genomic_DNA"/>
</dbReference>
<evidence type="ECO:0000313" key="2">
    <source>
        <dbReference type="EMBL" id="KAK2106672.1"/>
    </source>
</evidence>
<reference evidence="2 3" key="1">
    <citation type="submission" date="2023-05" db="EMBL/GenBank/DDBJ databases">
        <title>B98-5 Cell Line De Novo Hybrid Assembly: An Optical Mapping Approach.</title>
        <authorList>
            <person name="Kananen K."/>
            <person name="Auerbach J.A."/>
            <person name="Kautto E."/>
            <person name="Blachly J.S."/>
        </authorList>
    </citation>
    <scope>NUCLEOTIDE SEQUENCE [LARGE SCALE GENOMIC DNA]</scope>
    <source>
        <strain evidence="2">B95-8</strain>
        <tissue evidence="2">Cell line</tissue>
    </source>
</reference>
<dbReference type="Pfam" id="PF01425">
    <property type="entry name" value="Amidase"/>
    <property type="match status" value="1"/>
</dbReference>
<dbReference type="PANTHER" id="PTHR45847">
    <property type="entry name" value="FATTY ACID AMIDE HYDROLASE"/>
    <property type="match status" value="1"/>
</dbReference>
<evidence type="ECO:0000259" key="1">
    <source>
        <dbReference type="Pfam" id="PF01425"/>
    </source>
</evidence>
<evidence type="ECO:0000313" key="3">
    <source>
        <dbReference type="Proteomes" id="UP001266305"/>
    </source>
</evidence>
<name>A0ABQ9VE68_SAGOE</name>
<dbReference type="Gene3D" id="3.90.1300.10">
    <property type="entry name" value="Amidase signature (AS) domain"/>
    <property type="match status" value="1"/>
</dbReference>
<dbReference type="InterPro" id="IPR023631">
    <property type="entry name" value="Amidase_dom"/>
</dbReference>
<keyword evidence="3" id="KW-1185">Reference proteome</keyword>
<feature type="non-terminal residue" evidence="2">
    <location>
        <position position="85"/>
    </location>
</feature>
<proteinExistence type="predicted"/>
<sequence length="85" mass="9448">VYRNTVIDQWKALDLDVLLTPMLGPALDLNAPGRTTGAVSYTLLYNCLDFPAGVVPVTTVTAEDEAQMEHCRGYFGDIWDKMLQK</sequence>
<gene>
    <name evidence="2" type="ORF">P7K49_016186</name>
</gene>
<dbReference type="SUPFAM" id="SSF75304">
    <property type="entry name" value="Amidase signature (AS) enzymes"/>
    <property type="match status" value="1"/>
</dbReference>
<feature type="domain" description="Amidase" evidence="1">
    <location>
        <begin position="2"/>
        <end position="65"/>
    </location>
</feature>
<feature type="non-terminal residue" evidence="2">
    <location>
        <position position="1"/>
    </location>
</feature>
<organism evidence="2 3">
    <name type="scientific">Saguinus oedipus</name>
    <name type="common">Cotton-top tamarin</name>
    <name type="synonym">Oedipomidas oedipus</name>
    <dbReference type="NCBI Taxonomy" id="9490"/>
    <lineage>
        <taxon>Eukaryota</taxon>
        <taxon>Metazoa</taxon>
        <taxon>Chordata</taxon>
        <taxon>Craniata</taxon>
        <taxon>Vertebrata</taxon>
        <taxon>Euteleostomi</taxon>
        <taxon>Mammalia</taxon>
        <taxon>Eutheria</taxon>
        <taxon>Euarchontoglires</taxon>
        <taxon>Primates</taxon>
        <taxon>Haplorrhini</taxon>
        <taxon>Platyrrhini</taxon>
        <taxon>Cebidae</taxon>
        <taxon>Callitrichinae</taxon>
        <taxon>Saguinus</taxon>
    </lineage>
</organism>
<dbReference type="InterPro" id="IPR052096">
    <property type="entry name" value="Endocannabinoid_amidase"/>
</dbReference>
<dbReference type="Proteomes" id="UP001266305">
    <property type="component" value="Unassembled WGS sequence"/>
</dbReference>
<dbReference type="InterPro" id="IPR036928">
    <property type="entry name" value="AS_sf"/>
</dbReference>
<accession>A0ABQ9VE68</accession>
<dbReference type="PANTHER" id="PTHR45847:SF3">
    <property type="entry name" value="FATTY-ACID AMIDE HYDROLASE 1"/>
    <property type="match status" value="1"/>
</dbReference>